<reference evidence="2" key="1">
    <citation type="journal article" date="2020" name="Stud. Mycol.">
        <title>101 Dothideomycetes genomes: a test case for predicting lifestyles and emergence of pathogens.</title>
        <authorList>
            <person name="Haridas S."/>
            <person name="Albert R."/>
            <person name="Binder M."/>
            <person name="Bloem J."/>
            <person name="Labutti K."/>
            <person name="Salamov A."/>
            <person name="Andreopoulos B."/>
            <person name="Baker S."/>
            <person name="Barry K."/>
            <person name="Bills G."/>
            <person name="Bluhm B."/>
            <person name="Cannon C."/>
            <person name="Castanera R."/>
            <person name="Culley D."/>
            <person name="Daum C."/>
            <person name="Ezra D."/>
            <person name="Gonzalez J."/>
            <person name="Henrissat B."/>
            <person name="Kuo A."/>
            <person name="Liang C."/>
            <person name="Lipzen A."/>
            <person name="Lutzoni F."/>
            <person name="Magnuson J."/>
            <person name="Mondo S."/>
            <person name="Nolan M."/>
            <person name="Ohm R."/>
            <person name="Pangilinan J."/>
            <person name="Park H.-J."/>
            <person name="Ramirez L."/>
            <person name="Alfaro M."/>
            <person name="Sun H."/>
            <person name="Tritt A."/>
            <person name="Yoshinaga Y."/>
            <person name="Zwiers L.-H."/>
            <person name="Turgeon B."/>
            <person name="Goodwin S."/>
            <person name="Spatafora J."/>
            <person name="Crous P."/>
            <person name="Grigoriev I."/>
        </authorList>
    </citation>
    <scope>NUCLEOTIDE SEQUENCE</scope>
    <source>
        <strain evidence="2">CBS 107.79</strain>
    </source>
</reference>
<name>A0A6A5VLS6_9PLEO</name>
<dbReference type="OrthoDB" id="4765225at2759"/>
<feature type="non-terminal residue" evidence="2">
    <location>
        <position position="1"/>
    </location>
</feature>
<dbReference type="EMBL" id="ML976668">
    <property type="protein sequence ID" value="KAF1975976.1"/>
    <property type="molecule type" value="Genomic_DNA"/>
</dbReference>
<protein>
    <submittedName>
        <fullName evidence="2">Uncharacterized protein</fullName>
    </submittedName>
</protein>
<keyword evidence="3" id="KW-1185">Reference proteome</keyword>
<proteinExistence type="predicted"/>
<dbReference type="AlphaFoldDB" id="A0A6A5VLS6"/>
<organism evidence="2 3">
    <name type="scientific">Bimuria novae-zelandiae CBS 107.79</name>
    <dbReference type="NCBI Taxonomy" id="1447943"/>
    <lineage>
        <taxon>Eukaryota</taxon>
        <taxon>Fungi</taxon>
        <taxon>Dikarya</taxon>
        <taxon>Ascomycota</taxon>
        <taxon>Pezizomycotina</taxon>
        <taxon>Dothideomycetes</taxon>
        <taxon>Pleosporomycetidae</taxon>
        <taxon>Pleosporales</taxon>
        <taxon>Massarineae</taxon>
        <taxon>Didymosphaeriaceae</taxon>
        <taxon>Bimuria</taxon>
    </lineage>
</organism>
<sequence length="99" mass="10442">RSYAGEASPQNTSNISNPNANSSESQGTNKSRATEGASPELGGSVAQPVSDPSLTGLGGQEEPTESQDHVFSDPNKSQEQKKKETLEYGQNKKFDAADN</sequence>
<feature type="compositionally biased region" description="Polar residues" evidence="1">
    <location>
        <begin position="8"/>
        <end position="31"/>
    </location>
</feature>
<accession>A0A6A5VLS6</accession>
<dbReference type="Proteomes" id="UP000800036">
    <property type="component" value="Unassembled WGS sequence"/>
</dbReference>
<gene>
    <name evidence="2" type="ORF">BU23DRAFT_456702</name>
</gene>
<feature type="compositionally biased region" description="Basic and acidic residues" evidence="1">
    <location>
        <begin position="66"/>
        <end position="99"/>
    </location>
</feature>
<evidence type="ECO:0000256" key="1">
    <source>
        <dbReference type="SAM" id="MobiDB-lite"/>
    </source>
</evidence>
<evidence type="ECO:0000313" key="3">
    <source>
        <dbReference type="Proteomes" id="UP000800036"/>
    </source>
</evidence>
<feature type="region of interest" description="Disordered" evidence="1">
    <location>
        <begin position="1"/>
        <end position="99"/>
    </location>
</feature>
<evidence type="ECO:0000313" key="2">
    <source>
        <dbReference type="EMBL" id="KAF1975976.1"/>
    </source>
</evidence>